<evidence type="ECO:0000313" key="6">
    <source>
        <dbReference type="Proteomes" id="UP000182379"/>
    </source>
</evidence>
<name>A0A1H2ZJ23_ACIFE</name>
<dbReference type="GO" id="GO:0003676">
    <property type="term" value="F:nucleic acid binding"/>
    <property type="evidence" value="ECO:0007669"/>
    <property type="project" value="InterPro"/>
</dbReference>
<dbReference type="Proteomes" id="UP000182379">
    <property type="component" value="Unassembled WGS sequence"/>
</dbReference>
<keyword evidence="2" id="KW-0540">Nuclease</keyword>
<organism evidence="5 6">
    <name type="scientific">Acidaminococcus fermentans</name>
    <dbReference type="NCBI Taxonomy" id="905"/>
    <lineage>
        <taxon>Bacteria</taxon>
        <taxon>Bacillati</taxon>
        <taxon>Bacillota</taxon>
        <taxon>Negativicutes</taxon>
        <taxon>Acidaminococcales</taxon>
        <taxon>Acidaminococcaceae</taxon>
        <taxon>Acidaminococcus</taxon>
    </lineage>
</organism>
<evidence type="ECO:0000259" key="4">
    <source>
        <dbReference type="SMART" id="SM00990"/>
    </source>
</evidence>
<evidence type="ECO:0000256" key="1">
    <source>
        <dbReference type="ARBA" id="ARBA00001946"/>
    </source>
</evidence>
<protein>
    <submittedName>
        <fullName evidence="5">VRR-NUC domain-containing protein</fullName>
    </submittedName>
</protein>
<evidence type="ECO:0000256" key="3">
    <source>
        <dbReference type="ARBA" id="ARBA00022801"/>
    </source>
</evidence>
<accession>A0A1H2ZJ23</accession>
<dbReference type="EMBL" id="FNOP01000015">
    <property type="protein sequence ID" value="SDX17416.1"/>
    <property type="molecule type" value="Genomic_DNA"/>
</dbReference>
<dbReference type="AlphaFoldDB" id="A0A1H2ZJ23"/>
<comment type="cofactor">
    <cofactor evidence="1">
        <name>Mg(2+)</name>
        <dbReference type="ChEBI" id="CHEBI:18420"/>
    </cofactor>
</comment>
<dbReference type="InterPro" id="IPR011856">
    <property type="entry name" value="tRNA_endonuc-like_dom_sf"/>
</dbReference>
<dbReference type="GO" id="GO:0016788">
    <property type="term" value="F:hydrolase activity, acting on ester bonds"/>
    <property type="evidence" value="ECO:0007669"/>
    <property type="project" value="InterPro"/>
</dbReference>
<proteinExistence type="predicted"/>
<dbReference type="GO" id="GO:0004518">
    <property type="term" value="F:nuclease activity"/>
    <property type="evidence" value="ECO:0007669"/>
    <property type="project" value="UniProtKB-KW"/>
</dbReference>
<comment type="caution">
    <text evidence="5">The sequence shown here is derived from an EMBL/GenBank/DDBJ whole genome shotgun (WGS) entry which is preliminary data.</text>
</comment>
<dbReference type="RefSeq" id="WP_074707486.1">
    <property type="nucleotide sequence ID" value="NZ_FNOP01000015.1"/>
</dbReference>
<feature type="domain" description="VRR-NUC" evidence="4">
    <location>
        <begin position="1"/>
        <end position="81"/>
    </location>
</feature>
<dbReference type="Gene3D" id="3.40.1350.10">
    <property type="match status" value="1"/>
</dbReference>
<sequence length="102" mass="11334">MRERILELKLVKETRKRGGIALKLVSPSFSGMPDRLVLLPHQVMGFVEVKAPGEKPRPLQESRHAMLRKMGFPVFVLDNSEEIPIILDKITCAQDGKGGEAG</sequence>
<reference evidence="5 6" key="1">
    <citation type="submission" date="2016-10" db="EMBL/GenBank/DDBJ databases">
        <authorList>
            <person name="Varghese N."/>
            <person name="Submissions S."/>
        </authorList>
    </citation>
    <scope>NUCLEOTIDE SEQUENCE [LARGE SCALE GENOMIC DNA]</scope>
    <source>
        <strain evidence="5 6">WCC6</strain>
    </source>
</reference>
<evidence type="ECO:0000256" key="2">
    <source>
        <dbReference type="ARBA" id="ARBA00022722"/>
    </source>
</evidence>
<keyword evidence="3" id="KW-0378">Hydrolase</keyword>
<dbReference type="SMART" id="SM00990">
    <property type="entry name" value="VRR_NUC"/>
    <property type="match status" value="1"/>
</dbReference>
<gene>
    <name evidence="5" type="ORF">SAMN05216495_11525</name>
</gene>
<dbReference type="Pfam" id="PF08774">
    <property type="entry name" value="VRR_NUC"/>
    <property type="match status" value="1"/>
</dbReference>
<dbReference type="InterPro" id="IPR014883">
    <property type="entry name" value="VRR_NUC"/>
</dbReference>
<evidence type="ECO:0000313" key="5">
    <source>
        <dbReference type="EMBL" id="SDX17416.1"/>
    </source>
</evidence>